<dbReference type="AlphaFoldDB" id="A0A803KXD7"/>
<evidence type="ECO:0000313" key="2">
    <source>
        <dbReference type="EnsemblPlants" id="AUR62003696-RA:cds"/>
    </source>
</evidence>
<keyword evidence="3" id="KW-1185">Reference proteome</keyword>
<proteinExistence type="predicted"/>
<evidence type="ECO:0000313" key="3">
    <source>
        <dbReference type="Proteomes" id="UP000596660"/>
    </source>
</evidence>
<dbReference type="EnsemblPlants" id="AUR62003696-RA">
    <property type="protein sequence ID" value="AUR62003696-RA:cds"/>
    <property type="gene ID" value="AUR62003696"/>
</dbReference>
<sequence length="91" mass="10357">MFGRGQPSHSGGSGRSITSRREANPKIRCSCGKDAVVRTDTQCETFKWRTTTSHMEDLEMKIMEKDTEICELEFEQKMKVDRIKKVGAEEG</sequence>
<protein>
    <submittedName>
        <fullName evidence="2">Uncharacterized protein</fullName>
    </submittedName>
</protein>
<dbReference type="Gramene" id="AUR62003696-RA">
    <property type="protein sequence ID" value="AUR62003696-RA:cds"/>
    <property type="gene ID" value="AUR62003696"/>
</dbReference>
<organism evidence="2 3">
    <name type="scientific">Chenopodium quinoa</name>
    <name type="common">Quinoa</name>
    <dbReference type="NCBI Taxonomy" id="63459"/>
    <lineage>
        <taxon>Eukaryota</taxon>
        <taxon>Viridiplantae</taxon>
        <taxon>Streptophyta</taxon>
        <taxon>Embryophyta</taxon>
        <taxon>Tracheophyta</taxon>
        <taxon>Spermatophyta</taxon>
        <taxon>Magnoliopsida</taxon>
        <taxon>eudicotyledons</taxon>
        <taxon>Gunneridae</taxon>
        <taxon>Pentapetalae</taxon>
        <taxon>Caryophyllales</taxon>
        <taxon>Chenopodiaceae</taxon>
        <taxon>Chenopodioideae</taxon>
        <taxon>Atripliceae</taxon>
        <taxon>Chenopodium</taxon>
    </lineage>
</organism>
<accession>A0A803KXD7</accession>
<reference evidence="2" key="2">
    <citation type="submission" date="2021-03" db="UniProtKB">
        <authorList>
            <consortium name="EnsemblPlants"/>
        </authorList>
    </citation>
    <scope>IDENTIFICATION</scope>
</reference>
<reference evidence="2" key="1">
    <citation type="journal article" date="2017" name="Nature">
        <title>The genome of Chenopodium quinoa.</title>
        <authorList>
            <person name="Jarvis D.E."/>
            <person name="Ho Y.S."/>
            <person name="Lightfoot D.J."/>
            <person name="Schmoeckel S.M."/>
            <person name="Li B."/>
            <person name="Borm T.J.A."/>
            <person name="Ohyanagi H."/>
            <person name="Mineta K."/>
            <person name="Michell C.T."/>
            <person name="Saber N."/>
            <person name="Kharbatia N.M."/>
            <person name="Rupper R.R."/>
            <person name="Sharp A.R."/>
            <person name="Dally N."/>
            <person name="Boughton B.A."/>
            <person name="Woo Y.H."/>
            <person name="Gao G."/>
            <person name="Schijlen E.G.W.M."/>
            <person name="Guo X."/>
            <person name="Momin A.A."/>
            <person name="Negrao S."/>
            <person name="Al-Babili S."/>
            <person name="Gehring C."/>
            <person name="Roessner U."/>
            <person name="Jung C."/>
            <person name="Murphy K."/>
            <person name="Arold S.T."/>
            <person name="Gojobori T."/>
            <person name="van der Linden C.G."/>
            <person name="van Loo E.N."/>
            <person name="Jellen E.N."/>
            <person name="Maughan P.J."/>
            <person name="Tester M."/>
        </authorList>
    </citation>
    <scope>NUCLEOTIDE SEQUENCE [LARGE SCALE GENOMIC DNA]</scope>
    <source>
        <strain evidence="2">cv. PI 614886</strain>
    </source>
</reference>
<evidence type="ECO:0000256" key="1">
    <source>
        <dbReference type="SAM" id="MobiDB-lite"/>
    </source>
</evidence>
<feature type="region of interest" description="Disordered" evidence="1">
    <location>
        <begin position="1"/>
        <end position="24"/>
    </location>
</feature>
<name>A0A803KXD7_CHEQI</name>
<dbReference type="Proteomes" id="UP000596660">
    <property type="component" value="Unplaced"/>
</dbReference>